<feature type="region of interest" description="Disordered" evidence="1">
    <location>
        <begin position="638"/>
        <end position="662"/>
    </location>
</feature>
<feature type="transmembrane region" description="Helical" evidence="2">
    <location>
        <begin position="12"/>
        <end position="31"/>
    </location>
</feature>
<organism evidence="3">
    <name type="scientific">viral metagenome</name>
    <dbReference type="NCBI Taxonomy" id="1070528"/>
    <lineage>
        <taxon>unclassified sequences</taxon>
        <taxon>metagenomes</taxon>
        <taxon>organismal metagenomes</taxon>
    </lineage>
</organism>
<name>A0A6C0EX34_9ZZZZ</name>
<reference evidence="3" key="1">
    <citation type="journal article" date="2020" name="Nature">
        <title>Giant virus diversity and host interactions through global metagenomics.</title>
        <authorList>
            <person name="Schulz F."/>
            <person name="Roux S."/>
            <person name="Paez-Espino D."/>
            <person name="Jungbluth S."/>
            <person name="Walsh D.A."/>
            <person name="Denef V.J."/>
            <person name="McMahon K.D."/>
            <person name="Konstantinidis K.T."/>
            <person name="Eloe-Fadrosh E.A."/>
            <person name="Kyrpides N.C."/>
            <person name="Woyke T."/>
        </authorList>
    </citation>
    <scope>NUCLEOTIDE SEQUENCE</scope>
    <source>
        <strain evidence="3">GVMAG-M-3300009161-36</strain>
    </source>
</reference>
<sequence>MTFYITIIKYCNIKILQSTIIYTFIYLYIFIKYKHNYIMGKNHTTKKHPRKKSHSRSQHGGIKVLIPNLHNPVMEREILTIYGLQAILSDTTNIEIVSMGSLNSFVVRLHLNPSTILFRSDTLDTKKALLSRLPTPLSYAKVENETDGLPIHEIIMKICLIGAPGNKINLDDFNGRYKASLTNNELTNEYQTQRYLYSSMMSISGNPFCPDAFGLIMLNPPPATNPPTHINIFRTVPNIQAILQGDADLNRINNYINKYAGMGFQVGVILMESIPSSYNTIYHYSLKSEPHYNAETYKKLCEGIAAINILSIYRGKLFHLDAHPGNWLCNPSASLIQQIKEIDFGRVYRIDSDANLRHLIQDTQQNLEIYIRNTLPANEDVKKEFINRFYILLGVKDEQLRQFSSEQNLSVKINRIKSLFTAEIISIITLFRTNEYFSKPYISMSYDERKMNIKMIHHIMLMSALIDSFYNIAKYQIAQGQISHIYNIILNISVLNPYNILNYPITIDLDEYNLIRHDKAIILKKTYQRIYNIIYKYSGENHFPHIRNYERFREIHRGRAQRAWIKIRHIGAGIAICSMAAARGVASCSRAVGTVLSYIPGSSLVSRAASSVYDSAADVKESLKLKTTNAFRKMKSKFSSAHPYQPIAPPPRQRASSPRARSAQEIIPPLSYGGGGSIYTKRIKHHKKHHKYTHKIL</sequence>
<keyword evidence="2" id="KW-0472">Membrane</keyword>
<dbReference type="AlphaFoldDB" id="A0A6C0EX34"/>
<keyword evidence="2" id="KW-1133">Transmembrane helix</keyword>
<keyword evidence="2" id="KW-0812">Transmembrane</keyword>
<proteinExistence type="predicted"/>
<protein>
    <submittedName>
        <fullName evidence="3">Uncharacterized protein</fullName>
    </submittedName>
</protein>
<accession>A0A6C0EX34</accession>
<evidence type="ECO:0000256" key="2">
    <source>
        <dbReference type="SAM" id="Phobius"/>
    </source>
</evidence>
<feature type="compositionally biased region" description="Low complexity" evidence="1">
    <location>
        <begin position="653"/>
        <end position="662"/>
    </location>
</feature>
<evidence type="ECO:0000256" key="1">
    <source>
        <dbReference type="SAM" id="MobiDB-lite"/>
    </source>
</evidence>
<evidence type="ECO:0000313" key="3">
    <source>
        <dbReference type="EMBL" id="QHT33716.1"/>
    </source>
</evidence>
<dbReference type="EMBL" id="MN738974">
    <property type="protein sequence ID" value="QHT33716.1"/>
    <property type="molecule type" value="Genomic_DNA"/>
</dbReference>